<proteinExistence type="predicted"/>
<evidence type="ECO:0000313" key="1">
    <source>
        <dbReference type="EMBL" id="GAA5019226.1"/>
    </source>
</evidence>
<keyword evidence="1" id="KW-0436">Ligase</keyword>
<keyword evidence="2" id="KW-1185">Reference proteome</keyword>
<gene>
    <name evidence="1" type="ORF">GCM10023258_06720</name>
</gene>
<dbReference type="InterPro" id="IPR009097">
    <property type="entry name" value="Cyclic_Pdiesterase"/>
</dbReference>
<accession>A0ABP9J374</accession>
<evidence type="ECO:0000313" key="2">
    <source>
        <dbReference type="Proteomes" id="UP001500427"/>
    </source>
</evidence>
<organism evidence="1 2">
    <name type="scientific">Terrabacter aeriphilus</name>
    <dbReference type="NCBI Taxonomy" id="515662"/>
    <lineage>
        <taxon>Bacteria</taxon>
        <taxon>Bacillati</taxon>
        <taxon>Actinomycetota</taxon>
        <taxon>Actinomycetes</taxon>
        <taxon>Micrococcales</taxon>
        <taxon>Intrasporangiaceae</taxon>
        <taxon>Terrabacter</taxon>
    </lineage>
</organism>
<protein>
    <submittedName>
        <fullName evidence="1">2'-5' RNA ligase family protein</fullName>
    </submittedName>
</protein>
<dbReference type="Pfam" id="PF13563">
    <property type="entry name" value="2_5_RNA_ligase2"/>
    <property type="match status" value="1"/>
</dbReference>
<dbReference type="Gene3D" id="3.90.1140.10">
    <property type="entry name" value="Cyclic phosphodiesterase"/>
    <property type="match status" value="1"/>
</dbReference>
<reference evidence="2" key="1">
    <citation type="journal article" date="2019" name="Int. J. Syst. Evol. Microbiol.">
        <title>The Global Catalogue of Microorganisms (GCM) 10K type strain sequencing project: providing services to taxonomists for standard genome sequencing and annotation.</title>
        <authorList>
            <consortium name="The Broad Institute Genomics Platform"/>
            <consortium name="The Broad Institute Genome Sequencing Center for Infectious Disease"/>
            <person name="Wu L."/>
            <person name="Ma J."/>
        </authorList>
    </citation>
    <scope>NUCLEOTIDE SEQUENCE [LARGE SCALE GENOMIC DNA]</scope>
    <source>
        <strain evidence="2">JCM 17687</strain>
    </source>
</reference>
<comment type="caution">
    <text evidence="1">The sequence shown here is derived from an EMBL/GenBank/DDBJ whole genome shotgun (WGS) entry which is preliminary data.</text>
</comment>
<sequence>MPLQSVEALVDPVTDAAVRREWQLLAEAGLPSQASHQGDTNVPHVTLSAAVAVPAPVDDELGPALARALGDSPVTARLGPLVVLGGARLVLARLLVPSAGLLHLHAAVADAMAGATEVTAQVAVGRWVPHLTLARGLGAGQVERAVALLREAAHADGAHDGRDARDARDAREGAVVEVRRWDPGARRVWPVWAADGIPTMGS</sequence>
<dbReference type="SUPFAM" id="SSF55144">
    <property type="entry name" value="LigT-like"/>
    <property type="match status" value="1"/>
</dbReference>
<dbReference type="Proteomes" id="UP001500427">
    <property type="component" value="Unassembled WGS sequence"/>
</dbReference>
<name>A0ABP9J374_9MICO</name>
<dbReference type="EMBL" id="BAABIW010000006">
    <property type="protein sequence ID" value="GAA5019226.1"/>
    <property type="molecule type" value="Genomic_DNA"/>
</dbReference>
<dbReference type="GO" id="GO:0016874">
    <property type="term" value="F:ligase activity"/>
    <property type="evidence" value="ECO:0007669"/>
    <property type="project" value="UniProtKB-KW"/>
</dbReference>